<sequence length="399" mass="43953">MKSYEKGKLPYIVFGSKKASQLGKYLKDYGFEKCLIISDLVMIKHAVTKSALNELESLRIKYDIYDKVIPEPSDEICIKIAGKIKNECYDCIIGIGGGSPMDVAKAASLIAGIPDKINDLHEYGKSGHLMKEKWTRPCMLILMPTTAGTGAETTGSAVLSSTKHNLKFSFGNRNITADLCIIDPEFTVGMPLRPTVFGGADAISHIIENLIGTGANEYTNTILLECLKHIWQWLPVAIKKPENLVAREQVSWAAHNSLANGGIPNGHAVAHAMGSLYHLVHGHAAIITLPTVIRHFAEASQESIKNIAQAIDVPVTGNAIKDADNVANAIIVYYKNLGLKPFSEAMTDNDFNDDEKTFANKMIPVILDDFKSKEWMPPIHTGNYTEKIRKICNMIYEEH</sequence>
<dbReference type="InterPro" id="IPR056798">
    <property type="entry name" value="ADH_Fe_C"/>
</dbReference>
<dbReference type="FunFam" id="3.40.50.1970:FF:000003">
    <property type="entry name" value="Alcohol dehydrogenase, iron-containing"/>
    <property type="match status" value="1"/>
</dbReference>
<dbReference type="AlphaFoldDB" id="A0A2S7F5J9"/>
<evidence type="ECO:0000259" key="2">
    <source>
        <dbReference type="Pfam" id="PF00465"/>
    </source>
</evidence>
<dbReference type="Gene3D" id="1.20.1090.10">
    <property type="entry name" value="Dehydroquinate synthase-like - alpha domain"/>
    <property type="match status" value="1"/>
</dbReference>
<dbReference type="InterPro" id="IPR039697">
    <property type="entry name" value="Alcohol_dehydrogenase_Fe"/>
</dbReference>
<feature type="domain" description="Alcohol dehydrogenase iron-type/glycerol dehydrogenase GldA" evidence="2">
    <location>
        <begin position="12"/>
        <end position="184"/>
    </location>
</feature>
<evidence type="ECO:0000256" key="1">
    <source>
        <dbReference type="ARBA" id="ARBA00023002"/>
    </source>
</evidence>
<dbReference type="Proteomes" id="UP000238081">
    <property type="component" value="Unassembled WGS sequence"/>
</dbReference>
<dbReference type="GO" id="GO:0004022">
    <property type="term" value="F:alcohol dehydrogenase (NAD+) activity"/>
    <property type="evidence" value="ECO:0007669"/>
    <property type="project" value="UniProtKB-ARBA"/>
</dbReference>
<keyword evidence="1" id="KW-0560">Oxidoreductase</keyword>
<gene>
    <name evidence="4" type="ORF">AWN73_06080</name>
</gene>
<dbReference type="Pfam" id="PF25137">
    <property type="entry name" value="ADH_Fe_C"/>
    <property type="match status" value="1"/>
</dbReference>
<evidence type="ECO:0000313" key="4">
    <source>
        <dbReference type="EMBL" id="PPV12100.1"/>
    </source>
</evidence>
<dbReference type="Gene3D" id="3.40.50.1970">
    <property type="match status" value="1"/>
</dbReference>
<feature type="domain" description="Fe-containing alcohol dehydrogenase-like C-terminal" evidence="3">
    <location>
        <begin position="195"/>
        <end position="339"/>
    </location>
</feature>
<comment type="caution">
    <text evidence="4">The sequence shown here is derived from an EMBL/GenBank/DDBJ whole genome shotgun (WGS) entry which is preliminary data.</text>
</comment>
<dbReference type="InterPro" id="IPR001670">
    <property type="entry name" value="ADH_Fe/GldA"/>
</dbReference>
<dbReference type="GO" id="GO:0046872">
    <property type="term" value="F:metal ion binding"/>
    <property type="evidence" value="ECO:0007669"/>
    <property type="project" value="InterPro"/>
</dbReference>
<evidence type="ECO:0000259" key="3">
    <source>
        <dbReference type="Pfam" id="PF25137"/>
    </source>
</evidence>
<organism evidence="4 5">
    <name type="scientific">Clostridium butyricum</name>
    <dbReference type="NCBI Taxonomy" id="1492"/>
    <lineage>
        <taxon>Bacteria</taxon>
        <taxon>Bacillati</taxon>
        <taxon>Bacillota</taxon>
        <taxon>Clostridia</taxon>
        <taxon>Eubacteriales</taxon>
        <taxon>Clostridiaceae</taxon>
        <taxon>Clostridium</taxon>
    </lineage>
</organism>
<reference evidence="4 5" key="1">
    <citation type="submission" date="2016-01" db="EMBL/GenBank/DDBJ databases">
        <title>Characterization of the Clostridium difficile lineages that are prevalent in Hong Kong and China.</title>
        <authorList>
            <person name="Kwok J.S.-L."/>
            <person name="Lam W.-Y."/>
            <person name="Ip M."/>
            <person name="Chan T.-F."/>
            <person name="Hawkey P.M."/>
            <person name="Tsui S.K.-W."/>
        </authorList>
    </citation>
    <scope>NUCLEOTIDE SEQUENCE [LARGE SCALE GENOMIC DNA]</scope>
    <source>
        <strain evidence="4 5">300064</strain>
    </source>
</reference>
<dbReference type="EMBL" id="LRDH01000162">
    <property type="protein sequence ID" value="PPV12100.1"/>
    <property type="molecule type" value="Genomic_DNA"/>
</dbReference>
<dbReference type="RefSeq" id="WP_043665418.1">
    <property type="nucleotide sequence ID" value="NZ_CAVLFH010000002.1"/>
</dbReference>
<protein>
    <submittedName>
        <fullName evidence="4">Uncharacterized protein</fullName>
    </submittedName>
</protein>
<dbReference type="Pfam" id="PF00465">
    <property type="entry name" value="Fe-ADH"/>
    <property type="match status" value="1"/>
</dbReference>
<dbReference type="SUPFAM" id="SSF56796">
    <property type="entry name" value="Dehydroquinate synthase-like"/>
    <property type="match status" value="1"/>
</dbReference>
<proteinExistence type="predicted"/>
<accession>A0A2S7F5J9</accession>
<dbReference type="PANTHER" id="PTHR11496:SF83">
    <property type="entry name" value="HYDROXYACID-OXOACID TRANSHYDROGENASE, MITOCHONDRIAL"/>
    <property type="match status" value="1"/>
</dbReference>
<evidence type="ECO:0000313" key="5">
    <source>
        <dbReference type="Proteomes" id="UP000238081"/>
    </source>
</evidence>
<name>A0A2S7F5J9_CLOBU</name>
<dbReference type="PANTHER" id="PTHR11496">
    <property type="entry name" value="ALCOHOL DEHYDROGENASE"/>
    <property type="match status" value="1"/>
</dbReference>